<evidence type="ECO:0000313" key="3">
    <source>
        <dbReference type="Proteomes" id="UP000249091"/>
    </source>
</evidence>
<proteinExistence type="predicted"/>
<reference evidence="2 3" key="1">
    <citation type="submission" date="2018-06" db="EMBL/GenBank/DDBJ databases">
        <authorList>
            <consortium name="Pathogen Informatics"/>
            <person name="Doyle S."/>
        </authorList>
    </citation>
    <scope>NUCLEOTIDE SEQUENCE [LARGE SCALE GENOMIC DNA]</scope>
    <source>
        <strain evidence="2 3">NCTC10994</strain>
    </source>
</reference>
<protein>
    <submittedName>
        <fullName evidence="2">Glyoxalase family protein</fullName>
    </submittedName>
</protein>
<sequence length="137" mass="14902">MPTTLNPYLGFRDTARHAMEFYRDVFGGELTISTFGEMQMGDPGDEDKVMHSMLTTAKGMVLMGSDTPAATEYIPGTNFSVSISGDDEAELRGYWDGLTEGGRIDVPLEVAPWGDIFGMVTDRFGVDWMIGISGASD</sequence>
<dbReference type="AlphaFoldDB" id="A0A2X4WNQ5"/>
<dbReference type="Pfam" id="PF06983">
    <property type="entry name" value="3-dmu-9_3-mt"/>
    <property type="match status" value="1"/>
</dbReference>
<dbReference type="PANTHER" id="PTHR33990">
    <property type="entry name" value="PROTEIN YJDN-RELATED"/>
    <property type="match status" value="1"/>
</dbReference>
<dbReference type="CDD" id="cd06588">
    <property type="entry name" value="PhnB_like"/>
    <property type="match status" value="1"/>
</dbReference>
<feature type="domain" description="PhnB-like" evidence="1">
    <location>
        <begin position="6"/>
        <end position="130"/>
    </location>
</feature>
<keyword evidence="3" id="KW-1185">Reference proteome</keyword>
<dbReference type="InterPro" id="IPR028973">
    <property type="entry name" value="PhnB-like"/>
</dbReference>
<gene>
    <name evidence="2" type="ORF">NCTC10994_00304</name>
</gene>
<accession>A0A2X4WNQ5</accession>
<dbReference type="STRING" id="1219011.GCA_001895045_00025"/>
<dbReference type="Gene3D" id="3.10.180.10">
    <property type="entry name" value="2,3-Dihydroxybiphenyl 1,2-Dioxygenase, domain 1"/>
    <property type="match status" value="1"/>
</dbReference>
<organism evidence="2 3">
    <name type="scientific">Rhodococcus coprophilus</name>
    <dbReference type="NCBI Taxonomy" id="38310"/>
    <lineage>
        <taxon>Bacteria</taxon>
        <taxon>Bacillati</taxon>
        <taxon>Actinomycetota</taxon>
        <taxon>Actinomycetes</taxon>
        <taxon>Mycobacteriales</taxon>
        <taxon>Nocardiaceae</taxon>
        <taxon>Rhodococcus</taxon>
    </lineage>
</organism>
<dbReference type="Proteomes" id="UP000249091">
    <property type="component" value="Chromosome 1"/>
</dbReference>
<dbReference type="PANTHER" id="PTHR33990:SF1">
    <property type="entry name" value="PROTEIN YJDN"/>
    <property type="match status" value="1"/>
</dbReference>
<evidence type="ECO:0000259" key="1">
    <source>
        <dbReference type="Pfam" id="PF06983"/>
    </source>
</evidence>
<dbReference type="KEGG" id="rcr:NCTC10994_00304"/>
<dbReference type="InterPro" id="IPR029068">
    <property type="entry name" value="Glyas_Bleomycin-R_OHBP_Dase"/>
</dbReference>
<name>A0A2X4WNQ5_9NOCA</name>
<evidence type="ECO:0000313" key="2">
    <source>
        <dbReference type="EMBL" id="SQI28555.1"/>
    </source>
</evidence>
<dbReference type="SUPFAM" id="SSF54593">
    <property type="entry name" value="Glyoxalase/Bleomycin resistance protein/Dihydroxybiphenyl dioxygenase"/>
    <property type="match status" value="1"/>
</dbReference>
<dbReference type="RefSeq" id="WP_072698770.1">
    <property type="nucleotide sequence ID" value="NZ_JAFBBL010000001.1"/>
</dbReference>
<dbReference type="EMBL" id="LS483468">
    <property type="protein sequence ID" value="SQI28555.1"/>
    <property type="molecule type" value="Genomic_DNA"/>
</dbReference>